<evidence type="ECO:0000313" key="5">
    <source>
        <dbReference type="EMBL" id="ELP90973.1"/>
    </source>
</evidence>
<dbReference type="PROSITE" id="PS00531">
    <property type="entry name" value="RNASE_T2_2"/>
    <property type="match status" value="1"/>
</dbReference>
<keyword evidence="6" id="KW-1185">Reference proteome</keyword>
<name>L7FME1_ENTIV</name>
<dbReference type="InterPro" id="IPR036430">
    <property type="entry name" value="RNase_T2-like_sf"/>
</dbReference>
<dbReference type="InterPro" id="IPR001568">
    <property type="entry name" value="RNase_T2-like"/>
</dbReference>
<feature type="region of interest" description="Disordered" evidence="3">
    <location>
        <begin position="18"/>
        <end position="118"/>
    </location>
</feature>
<feature type="compositionally biased region" description="Basic and acidic residues" evidence="3">
    <location>
        <begin position="21"/>
        <end position="32"/>
    </location>
</feature>
<dbReference type="GO" id="GO:0033897">
    <property type="term" value="F:ribonuclease T2 activity"/>
    <property type="evidence" value="ECO:0007669"/>
    <property type="project" value="InterPro"/>
</dbReference>
<evidence type="ECO:0000256" key="4">
    <source>
        <dbReference type="SAM" id="SignalP"/>
    </source>
</evidence>
<keyword evidence="4" id="KW-0732">Signal</keyword>
<feature type="compositionally biased region" description="Basic residues" evidence="3">
    <location>
        <begin position="55"/>
        <end position="70"/>
    </location>
</feature>
<dbReference type="PANTHER" id="PTHR11240">
    <property type="entry name" value="RIBONUCLEASE T2"/>
    <property type="match status" value="1"/>
</dbReference>
<dbReference type="OrthoDB" id="435754at2759"/>
<dbReference type="GeneID" id="14889938"/>
<dbReference type="GO" id="GO:0005576">
    <property type="term" value="C:extracellular region"/>
    <property type="evidence" value="ECO:0007669"/>
    <property type="project" value="TreeGrafter"/>
</dbReference>
<feature type="compositionally biased region" description="Polar residues" evidence="3">
    <location>
        <begin position="102"/>
        <end position="115"/>
    </location>
</feature>
<dbReference type="PANTHER" id="PTHR11240:SF22">
    <property type="entry name" value="RIBONUCLEASE T2"/>
    <property type="match status" value="1"/>
</dbReference>
<evidence type="ECO:0000256" key="1">
    <source>
        <dbReference type="ARBA" id="ARBA00007469"/>
    </source>
</evidence>
<dbReference type="Gene3D" id="3.90.730.10">
    <property type="entry name" value="Ribonuclease T2-like"/>
    <property type="match status" value="1"/>
</dbReference>
<evidence type="ECO:0000256" key="3">
    <source>
        <dbReference type="SAM" id="MobiDB-lite"/>
    </source>
</evidence>
<gene>
    <name evidence="5" type="ORF">EIN_294630</name>
</gene>
<dbReference type="AlphaFoldDB" id="L7FME1"/>
<dbReference type="RefSeq" id="XP_004257744.1">
    <property type="nucleotide sequence ID" value="XM_004257696.1"/>
</dbReference>
<dbReference type="SUPFAM" id="SSF55895">
    <property type="entry name" value="Ribonuclease Rh-like"/>
    <property type="match status" value="1"/>
</dbReference>
<sequence length="377" mass="44267">MKVFLFLVMLIVLTHSFTQPEESKRSHEDQSKSKSSRSSSSSHSSYHKTGEHTSRARSTHGGKHTHKRKHTTTEESTSKGASKYEEKYKRRRTDSSDEEPSTSKGISHQKTSESVPHQIPFPPFKYLLPTTITALENHQKCKKYVNRQRTLEFMLFVQYWPGEHCANDYCTIPKTKDRAKEKFFLHGYWPEIVVNQNMFCCVNQFTFDDVEKRLLDDKKLMRKIHKNWISVSKCKVAMHQFDKHGTCALSTYRGRDGPFDYMKTAIRLYKNMNIWKFLQRSELKVETNKLYDIEEIRSVVRKAYGGKPAFMCRNGNSVYEVRVCYDPSSDRFNPKPIRCPLKIEKVEKKFCDKKVMFKTFPGYLLDPKIAPRNDCLY</sequence>
<feature type="signal peptide" evidence="4">
    <location>
        <begin position="1"/>
        <end position="16"/>
    </location>
</feature>
<comment type="similarity">
    <text evidence="1 2">Belongs to the RNase T2 family.</text>
</comment>
<dbReference type="EMBL" id="KB206482">
    <property type="protein sequence ID" value="ELP90973.1"/>
    <property type="molecule type" value="Genomic_DNA"/>
</dbReference>
<protein>
    <submittedName>
        <fullName evidence="5">Ribonuclease 3, putative</fullName>
    </submittedName>
</protein>
<dbReference type="KEGG" id="eiv:EIN_294630"/>
<feature type="chain" id="PRO_5003973810" evidence="4">
    <location>
        <begin position="17"/>
        <end position="377"/>
    </location>
</feature>
<evidence type="ECO:0000256" key="2">
    <source>
        <dbReference type="RuleBase" id="RU004328"/>
    </source>
</evidence>
<dbReference type="GO" id="GO:0003723">
    <property type="term" value="F:RNA binding"/>
    <property type="evidence" value="ECO:0007669"/>
    <property type="project" value="InterPro"/>
</dbReference>
<dbReference type="GO" id="GO:0006401">
    <property type="term" value="P:RNA catabolic process"/>
    <property type="evidence" value="ECO:0007669"/>
    <property type="project" value="TreeGrafter"/>
</dbReference>
<feature type="compositionally biased region" description="Basic and acidic residues" evidence="3">
    <location>
        <begin position="71"/>
        <end position="88"/>
    </location>
</feature>
<organism evidence="5 6">
    <name type="scientific">Entamoeba invadens IP1</name>
    <dbReference type="NCBI Taxonomy" id="370355"/>
    <lineage>
        <taxon>Eukaryota</taxon>
        <taxon>Amoebozoa</taxon>
        <taxon>Evosea</taxon>
        <taxon>Archamoebae</taxon>
        <taxon>Mastigamoebida</taxon>
        <taxon>Entamoebidae</taxon>
        <taxon>Entamoeba</taxon>
    </lineage>
</organism>
<dbReference type="InterPro" id="IPR033130">
    <property type="entry name" value="RNase_T2_His_AS_2"/>
</dbReference>
<dbReference type="Proteomes" id="UP000014680">
    <property type="component" value="Unassembled WGS sequence"/>
</dbReference>
<accession>L7FME1</accession>
<proteinExistence type="inferred from homology"/>
<dbReference type="VEuPathDB" id="AmoebaDB:EIN_294630"/>
<evidence type="ECO:0000313" key="6">
    <source>
        <dbReference type="Proteomes" id="UP000014680"/>
    </source>
</evidence>
<dbReference type="Pfam" id="PF00445">
    <property type="entry name" value="Ribonuclease_T2"/>
    <property type="match status" value="1"/>
</dbReference>
<reference evidence="5 6" key="1">
    <citation type="submission" date="2012-10" db="EMBL/GenBank/DDBJ databases">
        <authorList>
            <person name="Zafar N."/>
            <person name="Inman J."/>
            <person name="Hall N."/>
            <person name="Lorenzi H."/>
            <person name="Caler E."/>
        </authorList>
    </citation>
    <scope>NUCLEOTIDE SEQUENCE [LARGE SCALE GENOMIC DNA]</scope>
    <source>
        <strain evidence="5 6">IP1</strain>
    </source>
</reference>